<feature type="region of interest" description="Disordered" evidence="1">
    <location>
        <begin position="147"/>
        <end position="178"/>
    </location>
</feature>
<dbReference type="PROSITE" id="PS50181">
    <property type="entry name" value="FBOX"/>
    <property type="match status" value="1"/>
</dbReference>
<gene>
    <name evidence="3" type="ORF">MFIFM68171_02657</name>
</gene>
<evidence type="ECO:0000313" key="4">
    <source>
        <dbReference type="Proteomes" id="UP001628179"/>
    </source>
</evidence>
<feature type="region of interest" description="Disordered" evidence="1">
    <location>
        <begin position="584"/>
        <end position="613"/>
    </location>
</feature>
<comment type="caution">
    <text evidence="3">The sequence shown here is derived from an EMBL/GenBank/DDBJ whole genome shotgun (WGS) entry which is preliminary data.</text>
</comment>
<feature type="compositionally biased region" description="Gly residues" evidence="1">
    <location>
        <begin position="598"/>
        <end position="607"/>
    </location>
</feature>
<dbReference type="SUPFAM" id="SSF50998">
    <property type="entry name" value="Quinoprotein alcohol dehydrogenase-like"/>
    <property type="match status" value="1"/>
</dbReference>
<protein>
    <recommendedName>
        <fullName evidence="2">F-box domain-containing protein</fullName>
    </recommendedName>
</protein>
<organism evidence="3 4">
    <name type="scientific">Madurella fahalii</name>
    <dbReference type="NCBI Taxonomy" id="1157608"/>
    <lineage>
        <taxon>Eukaryota</taxon>
        <taxon>Fungi</taxon>
        <taxon>Dikarya</taxon>
        <taxon>Ascomycota</taxon>
        <taxon>Pezizomycotina</taxon>
        <taxon>Sordariomycetes</taxon>
        <taxon>Sordariomycetidae</taxon>
        <taxon>Sordariales</taxon>
        <taxon>Sordariales incertae sedis</taxon>
        <taxon>Madurella</taxon>
    </lineage>
</organism>
<feature type="domain" description="F-box" evidence="2">
    <location>
        <begin position="54"/>
        <end position="100"/>
    </location>
</feature>
<sequence>MTPPKRSWSESDEWRPTDRHACDDRPTSPMPAAKRRRVDDNRGAAPDPPATTGRDLLSPLSDELLIRILSFLPLPHLLAVAPVSRRFYHLASDSQLWKALYYARFVLPRAMRIPGFREGVAGSGAGHRLHYSGRRTLWADGRRGGLVRGEEGGKKRAMDKESDTGSAQEREGEDELKEEVAPQAVNWKRQYKIRYNWARGKCAVEELKLGGDLGMDDQGGRKMLVKVVEGVALTADGVEGLRAWDLKNRRLIAQIDTGDHEGDAAPSSIAIDDAEFEQGVLDVALGFTDGSFGVWRLLTSEKRLMRRYRHKKSSNGELIAMALSYPYLLTATKSVLISLYTFEVPSAAQTEQGVQGTGPDEVERELKVEEKPLPPGHPETECLSAPYLLTSLDSHTSRPPLALSIRKTAATTIASVAYTFSTRQGWSIGIQDLHISPQTTGSRSAPEITRTRIAYTTPFHAGGVSHSPLTPPAMPRRHGGSHTVEAGSSQAGMSDLTYPEPGPTTLCYTHPYLLAALPDNTLVLYMCTSNASSLSLSRGIRLWGHTSGISDAEITARGKAVSVSSRGEEMRVWELEGRSAGIGSRSVEIRPGQSPAKAGGGSTGLASGGLYPSDPAREWDERRNWVGFDDEMVIVLKERKGVTESLVVYDFT</sequence>
<keyword evidence="4" id="KW-1185">Reference proteome</keyword>
<feature type="region of interest" description="Disordered" evidence="1">
    <location>
        <begin position="1"/>
        <end position="56"/>
    </location>
</feature>
<dbReference type="InterPro" id="IPR011047">
    <property type="entry name" value="Quinoprotein_ADH-like_sf"/>
</dbReference>
<dbReference type="Pfam" id="PF12937">
    <property type="entry name" value="F-box-like"/>
    <property type="match status" value="1"/>
</dbReference>
<dbReference type="RefSeq" id="XP_070914180.1">
    <property type="nucleotide sequence ID" value="XM_071058079.1"/>
</dbReference>
<dbReference type="InterPro" id="IPR036047">
    <property type="entry name" value="F-box-like_dom_sf"/>
</dbReference>
<feature type="compositionally biased region" description="Basic and acidic residues" evidence="1">
    <location>
        <begin position="7"/>
        <end position="26"/>
    </location>
</feature>
<dbReference type="InterPro" id="IPR001810">
    <property type="entry name" value="F-box_dom"/>
</dbReference>
<reference evidence="3 4" key="1">
    <citation type="submission" date="2024-09" db="EMBL/GenBank/DDBJ databases">
        <title>Itraconazole resistance in Madurella fahalii resulting from another homologue of gene encoding cytochrome P450 14-alpha sterol demethylase (CYP51).</title>
        <authorList>
            <person name="Yoshioka I."/>
            <person name="Fahal A.H."/>
            <person name="Kaneko S."/>
            <person name="Yaguchi T."/>
        </authorList>
    </citation>
    <scope>NUCLEOTIDE SEQUENCE [LARGE SCALE GENOMIC DNA]</scope>
    <source>
        <strain evidence="3 4">IFM 68171</strain>
    </source>
</reference>
<dbReference type="SMART" id="SM00256">
    <property type="entry name" value="FBOX"/>
    <property type="match status" value="1"/>
</dbReference>
<dbReference type="EMBL" id="BAAFSV010000001">
    <property type="protein sequence ID" value="GAB1312447.1"/>
    <property type="molecule type" value="Genomic_DNA"/>
</dbReference>
<feature type="compositionally biased region" description="Basic and acidic residues" evidence="1">
    <location>
        <begin position="147"/>
        <end position="163"/>
    </location>
</feature>
<name>A0ABQ0G3Y3_9PEZI</name>
<dbReference type="Gene3D" id="1.20.1280.50">
    <property type="match status" value="1"/>
</dbReference>
<dbReference type="SUPFAM" id="SSF81383">
    <property type="entry name" value="F-box domain"/>
    <property type="match status" value="1"/>
</dbReference>
<proteinExistence type="predicted"/>
<dbReference type="Proteomes" id="UP001628179">
    <property type="component" value="Unassembled WGS sequence"/>
</dbReference>
<evidence type="ECO:0000313" key="3">
    <source>
        <dbReference type="EMBL" id="GAB1312447.1"/>
    </source>
</evidence>
<evidence type="ECO:0000259" key="2">
    <source>
        <dbReference type="PROSITE" id="PS50181"/>
    </source>
</evidence>
<accession>A0ABQ0G3Y3</accession>
<dbReference type="GeneID" id="98173402"/>
<dbReference type="Pfam" id="PF25499">
    <property type="entry name" value="Beta-prop_pof12"/>
    <property type="match status" value="1"/>
</dbReference>
<evidence type="ECO:0000256" key="1">
    <source>
        <dbReference type="SAM" id="MobiDB-lite"/>
    </source>
</evidence>